<proteinExistence type="predicted"/>
<evidence type="ECO:0000259" key="3">
    <source>
        <dbReference type="Pfam" id="PF12295"/>
    </source>
</evidence>
<organism evidence="4 5">
    <name type="scientific">Cuscuta australis</name>
    <dbReference type="NCBI Taxonomy" id="267555"/>
    <lineage>
        <taxon>Eukaryota</taxon>
        <taxon>Viridiplantae</taxon>
        <taxon>Streptophyta</taxon>
        <taxon>Embryophyta</taxon>
        <taxon>Tracheophyta</taxon>
        <taxon>Spermatophyta</taxon>
        <taxon>Magnoliopsida</taxon>
        <taxon>eudicotyledons</taxon>
        <taxon>Gunneridae</taxon>
        <taxon>Pentapetalae</taxon>
        <taxon>asterids</taxon>
        <taxon>lamiids</taxon>
        <taxon>Solanales</taxon>
        <taxon>Convolvulaceae</taxon>
        <taxon>Cuscuteae</taxon>
        <taxon>Cuscuta</taxon>
        <taxon>Cuscuta subgen. Grammica</taxon>
        <taxon>Cuscuta sect. Cleistogrammica</taxon>
    </lineage>
</organism>
<feature type="compositionally biased region" description="Polar residues" evidence="1">
    <location>
        <begin position="1329"/>
        <end position="1340"/>
    </location>
</feature>
<gene>
    <name evidence="4" type="ORF">DM860_005846</name>
</gene>
<dbReference type="InterPro" id="IPR011989">
    <property type="entry name" value="ARM-like"/>
</dbReference>
<comment type="caution">
    <text evidence="4">The sequence shown here is derived from an EMBL/GenBank/DDBJ whole genome shotgun (WGS) entry which is preliminary data.</text>
</comment>
<sequence length="1340" mass="147111">MMSARPVRPSPTQSPSEGMGKIEAIESVEMHSEFQNCQVPQRKEMFFQTPRVMIEDIATKPLEHISILIPALFASLRDNSSLVVKQSIISGTRIFCRVLEQLSMQFHQRGIIERSLEELWTCMIQFKDAVSRILFEAAPVSIRLSVIKFLETCVLLCTPDATDAEKCTSEASTQFRRPFNISWIGGNHPIIDRAALVSDANRTIGILLDLLHSASSLPGSLTISIVNSLATIAKKRPAHYNFILSALLDFDPNFEMTKGGHSPSILYSLRTAFLGFLRCTHSANPETRERLQKALRAMNAGDAADQVLRQLDKMMRNNDRASREARISKGDRLSTQLPISGDATKKRETPSDNENSNTNYDLFAKRVRYGLSNNAVQPVERSDSGKDCVNGDGAPQKVPAAVNASSLVEQMITAIGALISEGERGAESLEILIAKIPPDVMADIVITNMRHLPRNIPSSTMFDTPPLTQRSDFASTLSNSREPIGSSVSKQTEPLTSQTPAAASNVASSSMTEMSTSLSSDSKRDPRRDPRRLDPRRATVGTGVLSIPMAEDNINPMQSAIVISDVDASKISNGSPTIPILPLLKNMPMSQNPKLEPDNTLESSEAALAEWSAPKEEIQVDEADDSVRDSEENVTKIISSACKLEQDLVAQEPCNVSTVDEVYSPSSVETDQHSPPTSNIISSEDVCDYTPFSPPYIELTEEQQRGVGKLAIKQLIDTYKRITGPYNKQIGITVLSRLIAQMNADADGAVMMQKHILSDYQEQKGHEVIIHVLYHLHTLMLSDPDQSSSYAASVYDKVLLGVVKSILDTLPATDKSFGRLLSDVPYLPASVMRLLNDLCSENYLGKDGRDGDRVTQGLGAVWGLILGRPPNREACLDIALKCAVHPKEDVRAKAIRLVANKLYVLSHMSENIEQFATNTFLSAIDHHASDPEDCTAGTSDQLKEVGSQVTSVTGSQNSDIGFSEIDSYKGSQFDPQSESALTFAQAQRLVSLFFTLCTKKPNLLQLIFNNYGRAPKTVKQAIHRHIPILIRSVGCSSPELLHIISDPPDGCENLLNQVIQIMSEGSTPPPDLVAVVKRLYETKLKDATILIPMLTSFSKTEVLPIFPRLVSLPLDKFQTAMARILQGSAHTDPALSPAEVLVAIHDINPERDGLPLKKITEACSACFEQRTVFTQQVLTTALNQMVDQTALPLLFMRTVIQAIDAFPTLVDFVMELMSKLVRRQVWKMPKLWVGFLKCISQTQPHSFGVLLQLPPTPLESALNKYPNLRGPLAAFANQPSVKCSLQSPHNQIRSPYGSTLHRSTLALLGLLEPNMQQPHGSPLHAPEVSPSTAHGTALTQ</sequence>
<dbReference type="Pfam" id="PF11935">
    <property type="entry name" value="SYMPK_PTA1_N"/>
    <property type="match status" value="1"/>
</dbReference>
<feature type="compositionally biased region" description="Polar residues" evidence="1">
    <location>
        <begin position="457"/>
        <end position="507"/>
    </location>
</feature>
<feature type="compositionally biased region" description="Basic and acidic residues" evidence="1">
    <location>
        <begin position="317"/>
        <end position="332"/>
    </location>
</feature>
<keyword evidence="5" id="KW-1185">Reference proteome</keyword>
<evidence type="ECO:0000313" key="5">
    <source>
        <dbReference type="Proteomes" id="UP000249390"/>
    </source>
</evidence>
<feature type="compositionally biased region" description="Basic and acidic residues" evidence="1">
    <location>
        <begin position="521"/>
        <end position="537"/>
    </location>
</feature>
<name>A0A328DRY8_9ASTE</name>
<dbReference type="Pfam" id="PF12295">
    <property type="entry name" value="Symplekin_C"/>
    <property type="match status" value="1"/>
</dbReference>
<feature type="domain" description="Symplekin/Pta1 N-terminal" evidence="2">
    <location>
        <begin position="82"/>
        <end position="300"/>
    </location>
</feature>
<feature type="compositionally biased region" description="Low complexity" evidence="1">
    <location>
        <begin position="508"/>
        <end position="520"/>
    </location>
</feature>
<evidence type="ECO:0000256" key="1">
    <source>
        <dbReference type="SAM" id="MobiDB-lite"/>
    </source>
</evidence>
<dbReference type="PANTHER" id="PTHR47184">
    <property type="entry name" value="PHOSPHATIDYLINOSITOL 3-AND 4-KINASE FAMILY PROTEIN-RELATED"/>
    <property type="match status" value="1"/>
</dbReference>
<evidence type="ECO:0008006" key="6">
    <source>
        <dbReference type="Google" id="ProtNLM"/>
    </source>
</evidence>
<dbReference type="InterPro" id="IPR016024">
    <property type="entry name" value="ARM-type_fold"/>
</dbReference>
<evidence type="ECO:0000313" key="4">
    <source>
        <dbReference type="EMBL" id="RAL48422.1"/>
    </source>
</evidence>
<accession>A0A328DRY8</accession>
<feature type="region of interest" description="Disordered" evidence="1">
    <location>
        <begin position="457"/>
        <end position="541"/>
    </location>
</feature>
<dbReference type="InterPro" id="IPR032460">
    <property type="entry name" value="Symplekin/Pta1_N"/>
</dbReference>
<reference evidence="4 5" key="1">
    <citation type="submission" date="2018-06" db="EMBL/GenBank/DDBJ databases">
        <title>The Genome of Cuscuta australis (Dodder) Provides Insight into the Evolution of Plant Parasitism.</title>
        <authorList>
            <person name="Liu H."/>
        </authorList>
    </citation>
    <scope>NUCLEOTIDE SEQUENCE [LARGE SCALE GENOMIC DNA]</scope>
    <source>
        <strain evidence="5">cv. Yunnan</strain>
        <tissue evidence="4">Vines</tissue>
    </source>
</reference>
<feature type="region of interest" description="Disordered" evidence="1">
    <location>
        <begin position="1316"/>
        <end position="1340"/>
    </location>
</feature>
<dbReference type="Proteomes" id="UP000249390">
    <property type="component" value="Unassembled WGS sequence"/>
</dbReference>
<protein>
    <recommendedName>
        <fullName evidence="6">Symplekin C-terminal domain-containing protein</fullName>
    </recommendedName>
</protein>
<dbReference type="EMBL" id="NQVE01000098">
    <property type="protein sequence ID" value="RAL48422.1"/>
    <property type="molecule type" value="Genomic_DNA"/>
</dbReference>
<feature type="domain" description="Symplekin C-terminal" evidence="3">
    <location>
        <begin position="1086"/>
        <end position="1264"/>
    </location>
</feature>
<dbReference type="SUPFAM" id="SSF48371">
    <property type="entry name" value="ARM repeat"/>
    <property type="match status" value="1"/>
</dbReference>
<feature type="region of interest" description="Disordered" evidence="1">
    <location>
        <begin position="317"/>
        <end position="359"/>
    </location>
</feature>
<dbReference type="PANTHER" id="PTHR47184:SF3">
    <property type="entry name" value="PHOSPHATIDYLINOSITOL 3-AND 4-KINASE FAMILY PROTEIN-RELATED"/>
    <property type="match status" value="1"/>
</dbReference>
<dbReference type="InterPro" id="IPR022075">
    <property type="entry name" value="Symplekin_C"/>
</dbReference>
<dbReference type="Gene3D" id="1.25.10.10">
    <property type="entry name" value="Leucine-rich Repeat Variant"/>
    <property type="match status" value="1"/>
</dbReference>
<evidence type="ECO:0000259" key="2">
    <source>
        <dbReference type="Pfam" id="PF11935"/>
    </source>
</evidence>